<gene>
    <name evidence="2" type="ORF">NDU88_002597</name>
</gene>
<dbReference type="Proteomes" id="UP001066276">
    <property type="component" value="Chromosome 6"/>
</dbReference>
<name>A0AAV7Q9B9_PLEWA</name>
<comment type="caution">
    <text evidence="2">The sequence shown here is derived from an EMBL/GenBank/DDBJ whole genome shotgun (WGS) entry which is preliminary data.</text>
</comment>
<evidence type="ECO:0000313" key="2">
    <source>
        <dbReference type="EMBL" id="KAJ1136179.1"/>
    </source>
</evidence>
<organism evidence="2 3">
    <name type="scientific">Pleurodeles waltl</name>
    <name type="common">Iberian ribbed newt</name>
    <dbReference type="NCBI Taxonomy" id="8319"/>
    <lineage>
        <taxon>Eukaryota</taxon>
        <taxon>Metazoa</taxon>
        <taxon>Chordata</taxon>
        <taxon>Craniata</taxon>
        <taxon>Vertebrata</taxon>
        <taxon>Euteleostomi</taxon>
        <taxon>Amphibia</taxon>
        <taxon>Batrachia</taxon>
        <taxon>Caudata</taxon>
        <taxon>Salamandroidea</taxon>
        <taxon>Salamandridae</taxon>
        <taxon>Pleurodelinae</taxon>
        <taxon>Pleurodeles</taxon>
    </lineage>
</organism>
<reference evidence="2" key="1">
    <citation type="journal article" date="2022" name="bioRxiv">
        <title>Sequencing and chromosome-scale assembly of the giantPleurodeles waltlgenome.</title>
        <authorList>
            <person name="Brown T."/>
            <person name="Elewa A."/>
            <person name="Iarovenko S."/>
            <person name="Subramanian E."/>
            <person name="Araus A.J."/>
            <person name="Petzold A."/>
            <person name="Susuki M."/>
            <person name="Suzuki K.-i.T."/>
            <person name="Hayashi T."/>
            <person name="Toyoda A."/>
            <person name="Oliveira C."/>
            <person name="Osipova E."/>
            <person name="Leigh N.D."/>
            <person name="Simon A."/>
            <person name="Yun M.H."/>
        </authorList>
    </citation>
    <scope>NUCLEOTIDE SEQUENCE</scope>
    <source>
        <strain evidence="2">20211129_DDA</strain>
        <tissue evidence="2">Liver</tissue>
    </source>
</reference>
<evidence type="ECO:0000313" key="3">
    <source>
        <dbReference type="Proteomes" id="UP001066276"/>
    </source>
</evidence>
<proteinExistence type="predicted"/>
<sequence>MEPFVCWVKEEPLVRVLRWDMAWEQQISLCAYDIQLDTEKKKWKTTGLVRRGKSTGPEIKGRLNAGSSDSPRATPTQGGFQKSPMEKKLEKILEVFPDSWQELCDRVDAVAIDVGLLREDQKKLKTTTDDADNTIMELKPGLRDLDCKVCSLTAKVQELESRVEDFKGRSCRNNPHMVGFL</sequence>
<feature type="region of interest" description="Disordered" evidence="1">
    <location>
        <begin position="51"/>
        <end position="85"/>
    </location>
</feature>
<dbReference type="EMBL" id="JANPWB010000010">
    <property type="protein sequence ID" value="KAJ1136179.1"/>
    <property type="molecule type" value="Genomic_DNA"/>
</dbReference>
<feature type="compositionally biased region" description="Polar residues" evidence="1">
    <location>
        <begin position="65"/>
        <end position="80"/>
    </location>
</feature>
<evidence type="ECO:0000256" key="1">
    <source>
        <dbReference type="SAM" id="MobiDB-lite"/>
    </source>
</evidence>
<protein>
    <submittedName>
        <fullName evidence="2">Uncharacterized protein</fullName>
    </submittedName>
</protein>
<accession>A0AAV7Q9B9</accession>
<keyword evidence="3" id="KW-1185">Reference proteome</keyword>
<dbReference type="AlphaFoldDB" id="A0AAV7Q9B9"/>